<keyword evidence="3" id="KW-1185">Reference proteome</keyword>
<evidence type="ECO:0000256" key="1">
    <source>
        <dbReference type="SAM" id="MobiDB-lite"/>
    </source>
</evidence>
<organism evidence="2 3">
    <name type="scientific">Peribacillus deserti</name>
    <dbReference type="NCBI Taxonomy" id="673318"/>
    <lineage>
        <taxon>Bacteria</taxon>
        <taxon>Bacillati</taxon>
        <taxon>Bacillota</taxon>
        <taxon>Bacilli</taxon>
        <taxon>Bacillales</taxon>
        <taxon>Bacillaceae</taxon>
        <taxon>Peribacillus</taxon>
    </lineage>
</organism>
<sequence length="56" mass="6616">MSRGKSFDHKRRGHPGNFPDHTFVEEKNSSRQFEEVEDIVTHEAFKNRIKTGENEE</sequence>
<evidence type="ECO:0000313" key="2">
    <source>
        <dbReference type="EMBL" id="MBM7693664.1"/>
    </source>
</evidence>
<comment type="caution">
    <text evidence="2">The sequence shown here is derived from an EMBL/GenBank/DDBJ whole genome shotgun (WGS) entry which is preliminary data.</text>
</comment>
<dbReference type="RefSeq" id="WP_204544550.1">
    <property type="nucleotide sequence ID" value="NZ_JAFBFI010000014.1"/>
</dbReference>
<name>A0ABS2QLS1_9BACI</name>
<dbReference type="Proteomes" id="UP000823486">
    <property type="component" value="Unassembled WGS sequence"/>
</dbReference>
<evidence type="ECO:0000313" key="3">
    <source>
        <dbReference type="Proteomes" id="UP000823486"/>
    </source>
</evidence>
<reference evidence="2 3" key="1">
    <citation type="submission" date="2021-01" db="EMBL/GenBank/DDBJ databases">
        <title>Genomic Encyclopedia of Type Strains, Phase IV (KMG-IV): sequencing the most valuable type-strain genomes for metagenomic binning, comparative biology and taxonomic classification.</title>
        <authorList>
            <person name="Goeker M."/>
        </authorList>
    </citation>
    <scope>NUCLEOTIDE SEQUENCE [LARGE SCALE GENOMIC DNA]</scope>
    <source>
        <strain evidence="2 3">DSM 105482</strain>
    </source>
</reference>
<gene>
    <name evidence="2" type="ORF">JOC77_003108</name>
</gene>
<protein>
    <submittedName>
        <fullName evidence="2">Uncharacterized protein</fullName>
    </submittedName>
</protein>
<feature type="region of interest" description="Disordered" evidence="1">
    <location>
        <begin position="1"/>
        <end position="30"/>
    </location>
</feature>
<accession>A0ABS2QLS1</accession>
<proteinExistence type="predicted"/>
<dbReference type="EMBL" id="JAFBFI010000014">
    <property type="protein sequence ID" value="MBM7693664.1"/>
    <property type="molecule type" value="Genomic_DNA"/>
</dbReference>